<evidence type="ECO:0000313" key="7">
    <source>
        <dbReference type="EMBL" id="CAB4985407.1"/>
    </source>
</evidence>
<evidence type="ECO:0000313" key="2">
    <source>
        <dbReference type="EMBL" id="CAB4362637.1"/>
    </source>
</evidence>
<dbReference type="InterPro" id="IPR011777">
    <property type="entry name" value="Geranylgeranyl_Rdtase_fam"/>
</dbReference>
<name>A0A6J6Q7M1_9ZZZZ</name>
<dbReference type="GO" id="GO:0016628">
    <property type="term" value="F:oxidoreductase activity, acting on the CH-CH group of donors, NAD or NADP as acceptor"/>
    <property type="evidence" value="ECO:0007669"/>
    <property type="project" value="InterPro"/>
</dbReference>
<dbReference type="InterPro" id="IPR050407">
    <property type="entry name" value="Geranylgeranyl_reductase"/>
</dbReference>
<dbReference type="InterPro" id="IPR036188">
    <property type="entry name" value="FAD/NAD-bd_sf"/>
</dbReference>
<dbReference type="SUPFAM" id="SSF51905">
    <property type="entry name" value="FAD/NAD(P)-binding domain"/>
    <property type="match status" value="1"/>
</dbReference>
<evidence type="ECO:0000259" key="1">
    <source>
        <dbReference type="Pfam" id="PF01494"/>
    </source>
</evidence>
<evidence type="ECO:0000313" key="3">
    <source>
        <dbReference type="EMBL" id="CAB4707117.1"/>
    </source>
</evidence>
<dbReference type="PANTHER" id="PTHR42685">
    <property type="entry name" value="GERANYLGERANYL DIPHOSPHATE REDUCTASE"/>
    <property type="match status" value="1"/>
</dbReference>
<organism evidence="3">
    <name type="scientific">freshwater metagenome</name>
    <dbReference type="NCBI Taxonomy" id="449393"/>
    <lineage>
        <taxon>unclassified sequences</taxon>
        <taxon>metagenomes</taxon>
        <taxon>ecological metagenomes</taxon>
    </lineage>
</organism>
<dbReference type="NCBIfam" id="TIGR02032">
    <property type="entry name" value="GG-red-SF"/>
    <property type="match status" value="1"/>
</dbReference>
<dbReference type="GO" id="GO:0071949">
    <property type="term" value="F:FAD binding"/>
    <property type="evidence" value="ECO:0007669"/>
    <property type="project" value="InterPro"/>
</dbReference>
<evidence type="ECO:0000313" key="6">
    <source>
        <dbReference type="EMBL" id="CAB4911057.1"/>
    </source>
</evidence>
<dbReference type="EMBL" id="CAEZYF010000002">
    <property type="protein sequence ID" value="CAB4707117.1"/>
    <property type="molecule type" value="Genomic_DNA"/>
</dbReference>
<dbReference type="EMBL" id="CAFAAV010000263">
    <property type="protein sequence ID" value="CAB4834565.1"/>
    <property type="molecule type" value="Genomic_DNA"/>
</dbReference>
<evidence type="ECO:0000313" key="4">
    <source>
        <dbReference type="EMBL" id="CAB4834565.1"/>
    </source>
</evidence>
<accession>A0A6J6Q7M1</accession>
<proteinExistence type="predicted"/>
<sequence length="409" mass="44460">MPAADSTTEVVDVLIVGAGPAGTAAAITLARTGRRVVVVDKAVFPRDKCCGDGLTTLALRELEAIGLRPEHVPSWQTVTQVWLRSPSGREVCLPLPNDGIFAATTPRRELDAALVRLARSAGAEVHEGHGLVAVRQVGDMVEADVEGLGTITARFLIAADGVWSPTRKLLGLAEDGYLGEWHAFRQYARNVTGLAAQRLYVWFEPDMLPGYAWSFPLPDGRVNLGFGVVRDGVRTGKAMNAQWRGLIDRPHIRAALGPDVELEDRHTALPIPAGIDKAVLTAGRVLFVGDAARATDVMTGEGIGQAVLTGRLAAEAVLAGGSGNPIIVRGVYERSVRSHLLADHRMSRVLNGWLAKPLLARGAVRVVGLNAWTKRNFARWMFEDEHRAVLLTPRRWHRQFFRRPGTFQT</sequence>
<reference evidence="3" key="1">
    <citation type="submission" date="2020-05" db="EMBL/GenBank/DDBJ databases">
        <authorList>
            <person name="Chiriac C."/>
            <person name="Salcher M."/>
            <person name="Ghai R."/>
            <person name="Kavagutti S V."/>
        </authorList>
    </citation>
    <scope>NUCLEOTIDE SEQUENCE</scope>
</reference>
<dbReference type="PANTHER" id="PTHR42685:SF22">
    <property type="entry name" value="CONDITIONED MEDIUM FACTOR RECEPTOR 1"/>
    <property type="match status" value="1"/>
</dbReference>
<gene>
    <name evidence="3" type="ORF">UFOPK2656_00420</name>
    <name evidence="4" type="ORF">UFOPK3099_02552</name>
    <name evidence="5" type="ORF">UFOPK3267_01663</name>
    <name evidence="6" type="ORF">UFOPK3651_00188</name>
    <name evidence="7" type="ORF">UFOPK3931_01101</name>
    <name evidence="2" type="ORF">UFOPK4189_00417</name>
</gene>
<protein>
    <submittedName>
        <fullName evidence="3">Unannotated protein</fullName>
    </submittedName>
</protein>
<feature type="domain" description="FAD-binding" evidence="1">
    <location>
        <begin position="11"/>
        <end position="176"/>
    </location>
</feature>
<dbReference type="Gene3D" id="3.50.50.60">
    <property type="entry name" value="FAD/NAD(P)-binding domain"/>
    <property type="match status" value="1"/>
</dbReference>
<dbReference type="EMBL" id="CAESGF010000002">
    <property type="protein sequence ID" value="CAB4362637.1"/>
    <property type="molecule type" value="Genomic_DNA"/>
</dbReference>
<dbReference type="AlphaFoldDB" id="A0A6J6Q7M1"/>
<dbReference type="InterPro" id="IPR002938">
    <property type="entry name" value="FAD-bd"/>
</dbReference>
<dbReference type="EMBL" id="CAFBIY010000091">
    <property type="protein sequence ID" value="CAB4851697.1"/>
    <property type="molecule type" value="Genomic_DNA"/>
</dbReference>
<dbReference type="EMBL" id="CAFBOL010000021">
    <property type="protein sequence ID" value="CAB4985407.1"/>
    <property type="molecule type" value="Genomic_DNA"/>
</dbReference>
<dbReference type="Pfam" id="PF01494">
    <property type="entry name" value="FAD_binding_3"/>
    <property type="match status" value="1"/>
</dbReference>
<dbReference type="EMBL" id="CAFBMT010000001">
    <property type="protein sequence ID" value="CAB4911057.1"/>
    <property type="molecule type" value="Genomic_DNA"/>
</dbReference>
<dbReference type="PRINTS" id="PR00420">
    <property type="entry name" value="RNGMNOXGNASE"/>
</dbReference>
<evidence type="ECO:0000313" key="5">
    <source>
        <dbReference type="EMBL" id="CAB4851697.1"/>
    </source>
</evidence>